<dbReference type="Gramene" id="ORUFI11G14260.1">
    <property type="protein sequence ID" value="ORUFI11G14260.1"/>
    <property type="gene ID" value="ORUFI11G14260"/>
</dbReference>
<proteinExistence type="predicted"/>
<dbReference type="STRING" id="4529.A0A0E0R8D0"/>
<protein>
    <submittedName>
        <fullName evidence="2">Uncharacterized protein</fullName>
    </submittedName>
</protein>
<sequence>MQEQLLCELLLPSSIAIAAAAASASNARRRSEMKKRQLRASDGVAISADEATTRGFGPQRDGLSQLPHLQLLQIRHAPAIKCVGSEFLRFDHHGNLSLTAAAFPRLQELDFCGMVEWEDWEWEEQVQAMPTLEVLLL</sequence>
<keyword evidence="3" id="KW-1185">Reference proteome</keyword>
<dbReference type="EnsemblPlants" id="ORUFI11G14260.1">
    <property type="protein sequence ID" value="ORUFI11G14260.1"/>
    <property type="gene ID" value="ORUFI11G14260"/>
</dbReference>
<reference evidence="2" key="2">
    <citation type="submission" date="2015-06" db="UniProtKB">
        <authorList>
            <consortium name="EnsemblPlants"/>
        </authorList>
    </citation>
    <scope>IDENTIFICATION</scope>
</reference>
<evidence type="ECO:0000313" key="3">
    <source>
        <dbReference type="Proteomes" id="UP000008022"/>
    </source>
</evidence>
<accession>A0A0E0R8D0</accession>
<feature type="signal peptide" evidence="1">
    <location>
        <begin position="1"/>
        <end position="21"/>
    </location>
</feature>
<dbReference type="Proteomes" id="UP000008022">
    <property type="component" value="Unassembled WGS sequence"/>
</dbReference>
<organism evidence="2 3">
    <name type="scientific">Oryza rufipogon</name>
    <name type="common">Brownbeard rice</name>
    <name type="synonym">Asian wild rice</name>
    <dbReference type="NCBI Taxonomy" id="4529"/>
    <lineage>
        <taxon>Eukaryota</taxon>
        <taxon>Viridiplantae</taxon>
        <taxon>Streptophyta</taxon>
        <taxon>Embryophyta</taxon>
        <taxon>Tracheophyta</taxon>
        <taxon>Spermatophyta</taxon>
        <taxon>Magnoliopsida</taxon>
        <taxon>Liliopsida</taxon>
        <taxon>Poales</taxon>
        <taxon>Poaceae</taxon>
        <taxon>BOP clade</taxon>
        <taxon>Oryzoideae</taxon>
        <taxon>Oryzeae</taxon>
        <taxon>Oryzinae</taxon>
        <taxon>Oryza</taxon>
    </lineage>
</organism>
<name>A0A0E0R8D0_ORYRU</name>
<dbReference type="AlphaFoldDB" id="A0A0E0R8D0"/>
<reference evidence="3" key="1">
    <citation type="submission" date="2013-06" db="EMBL/GenBank/DDBJ databases">
        <authorList>
            <person name="Zhao Q."/>
        </authorList>
    </citation>
    <scope>NUCLEOTIDE SEQUENCE</scope>
    <source>
        <strain evidence="3">cv. W1943</strain>
    </source>
</reference>
<dbReference type="HOGENOM" id="CLU_1868469_0_0_1"/>
<feature type="chain" id="PRO_5002372133" evidence="1">
    <location>
        <begin position="22"/>
        <end position="137"/>
    </location>
</feature>
<evidence type="ECO:0000313" key="2">
    <source>
        <dbReference type="EnsemblPlants" id="ORUFI11G14260.1"/>
    </source>
</evidence>
<keyword evidence="1" id="KW-0732">Signal</keyword>
<evidence type="ECO:0000256" key="1">
    <source>
        <dbReference type="SAM" id="SignalP"/>
    </source>
</evidence>